<comment type="caution">
    <text evidence="2">The sequence shown here is derived from an EMBL/GenBank/DDBJ whole genome shotgun (WGS) entry which is preliminary data.</text>
</comment>
<protein>
    <submittedName>
        <fullName evidence="2">Uncharacterized protein</fullName>
    </submittedName>
</protein>
<accession>A0ABP6QTF1</accession>
<gene>
    <name evidence="2" type="ORF">GCM10010469_13790</name>
</gene>
<evidence type="ECO:0000256" key="1">
    <source>
        <dbReference type="SAM" id="MobiDB-lite"/>
    </source>
</evidence>
<name>A0ABP6QTF1_9ACTN</name>
<dbReference type="EMBL" id="BAAAUW010000004">
    <property type="protein sequence ID" value="GAA3253248.1"/>
    <property type="molecule type" value="Genomic_DNA"/>
</dbReference>
<dbReference type="Proteomes" id="UP001500728">
    <property type="component" value="Unassembled WGS sequence"/>
</dbReference>
<reference evidence="3" key="1">
    <citation type="journal article" date="2019" name="Int. J. Syst. Evol. Microbiol.">
        <title>The Global Catalogue of Microorganisms (GCM) 10K type strain sequencing project: providing services to taxonomists for standard genome sequencing and annotation.</title>
        <authorList>
            <consortium name="The Broad Institute Genomics Platform"/>
            <consortium name="The Broad Institute Genome Sequencing Center for Infectious Disease"/>
            <person name="Wu L."/>
            <person name="Ma J."/>
        </authorList>
    </citation>
    <scope>NUCLEOTIDE SEQUENCE [LARGE SCALE GENOMIC DNA]</scope>
    <source>
        <strain evidence="3">JCM 9381</strain>
    </source>
</reference>
<organism evidence="2 3">
    <name type="scientific">Streptomyces labedae</name>
    <dbReference type="NCBI Taxonomy" id="285569"/>
    <lineage>
        <taxon>Bacteria</taxon>
        <taxon>Bacillati</taxon>
        <taxon>Actinomycetota</taxon>
        <taxon>Actinomycetes</taxon>
        <taxon>Kitasatosporales</taxon>
        <taxon>Streptomycetaceae</taxon>
        <taxon>Streptomyces</taxon>
    </lineage>
</organism>
<evidence type="ECO:0000313" key="2">
    <source>
        <dbReference type="EMBL" id="GAA3253248.1"/>
    </source>
</evidence>
<sequence length="86" mass="8632">MKSPVLWEGVGVRGSLTAGRWGLGAQFPAPLSGRGPVGLRAVPRAPGVGWCARQAAGPSGLRAQFPAPLSGRGPVGLRAQVPAPQG</sequence>
<keyword evidence="3" id="KW-1185">Reference proteome</keyword>
<proteinExistence type="predicted"/>
<evidence type="ECO:0000313" key="3">
    <source>
        <dbReference type="Proteomes" id="UP001500728"/>
    </source>
</evidence>
<feature type="region of interest" description="Disordered" evidence="1">
    <location>
        <begin position="62"/>
        <end position="86"/>
    </location>
</feature>